<organism evidence="1 2">
    <name type="scientific">Aeromonas caviae</name>
    <name type="common">Aeromonas punctata</name>
    <dbReference type="NCBI Taxonomy" id="648"/>
    <lineage>
        <taxon>Bacteria</taxon>
        <taxon>Pseudomonadati</taxon>
        <taxon>Pseudomonadota</taxon>
        <taxon>Gammaproteobacteria</taxon>
        <taxon>Aeromonadales</taxon>
        <taxon>Aeromonadaceae</taxon>
        <taxon>Aeromonas</taxon>
    </lineage>
</organism>
<dbReference type="InterPro" id="IPR050879">
    <property type="entry name" value="Acyltransferase_3"/>
</dbReference>
<dbReference type="EMBL" id="CP025706">
    <property type="protein sequence ID" value="AXB06805.1"/>
    <property type="molecule type" value="Genomic_DNA"/>
</dbReference>
<keyword evidence="1" id="KW-0808">Transferase</keyword>
<proteinExistence type="predicted"/>
<dbReference type="GO" id="GO:0016020">
    <property type="term" value="C:membrane"/>
    <property type="evidence" value="ECO:0007669"/>
    <property type="project" value="TreeGrafter"/>
</dbReference>
<dbReference type="RefSeq" id="WP_119197659.1">
    <property type="nucleotide sequence ID" value="NZ_JAPEGO010000071.1"/>
</dbReference>
<gene>
    <name evidence="1" type="ORF">C1C91_19130</name>
</gene>
<evidence type="ECO:0000313" key="1">
    <source>
        <dbReference type="EMBL" id="AXB06805.1"/>
    </source>
</evidence>
<accession>A0A3S5WWT8</accession>
<dbReference type="Proteomes" id="UP000266778">
    <property type="component" value="Chromosome"/>
</dbReference>
<dbReference type="PANTHER" id="PTHR23028:SF131">
    <property type="entry name" value="BLR2367 PROTEIN"/>
    <property type="match status" value="1"/>
</dbReference>
<dbReference type="Pfam" id="PF01757">
    <property type="entry name" value="Acyl_transf_3"/>
    <property type="match status" value="1"/>
</dbReference>
<dbReference type="GO" id="GO:0000271">
    <property type="term" value="P:polysaccharide biosynthetic process"/>
    <property type="evidence" value="ECO:0007669"/>
    <property type="project" value="TreeGrafter"/>
</dbReference>
<dbReference type="GO" id="GO:0016747">
    <property type="term" value="F:acyltransferase activity, transferring groups other than amino-acyl groups"/>
    <property type="evidence" value="ECO:0007669"/>
    <property type="project" value="InterPro"/>
</dbReference>
<name>A0A3S5WWT8_AERCA</name>
<dbReference type="InterPro" id="IPR002656">
    <property type="entry name" value="Acyl_transf_3_dom"/>
</dbReference>
<protein>
    <submittedName>
        <fullName evidence="1">Acyltransferase</fullName>
    </submittedName>
</protein>
<keyword evidence="1" id="KW-0012">Acyltransferase</keyword>
<evidence type="ECO:0000313" key="2">
    <source>
        <dbReference type="Proteomes" id="UP000266778"/>
    </source>
</evidence>
<sequence>MNQSLPLLTPLRDIAALMVVLFHARLLLFPQWMESIAGHTQLIENGYLWVDLFFILSGLVLAHVYGEAFTRSPHTVSYGRFLWLRLTRVYPLYLVTLLLLVGWELYKAHHGIGFYAGPLFKMWEWEGMPPFGSPFTPAEALPSSLLLLQVVTDHGLTWNFAAWSLSVEWISYLLFPLLISLAVTRSRWSNLAPLLALTVLAFIVHSRGTLDVTSGALAIGRGVSEFVLGLWLLPKVKAARQWPMMQRDLPLLLAFLLPFALMQFTMTPQLTLLLTLLLISAYVLLIWIAACQGDRQSPLLRLLDNRFTNWLGDLSYSIYLLHALVLLTGCELVHSLAPGLTAWWYAQTNPLLGVLATLLMLAVLIGLSALSYTLLERPLQRRLRRLGKAPQPVMEQAG</sequence>
<dbReference type="PANTHER" id="PTHR23028">
    <property type="entry name" value="ACETYLTRANSFERASE"/>
    <property type="match status" value="1"/>
</dbReference>
<reference evidence="1" key="1">
    <citation type="journal article" date="2019" name="J Environ">
        <title>Genetic characterization and potential molecular dissemination mechanism of tet (31) gene in Aeromonas caviae from an oxytetracycline wastewater treatment system.</title>
        <authorList>
            <person name="Shi Y."/>
            <person name="Tian Z."/>
            <person name="Leclercq S.O."/>
            <person name="Zhang H."/>
            <person name="Yang M."/>
            <person name="Zhang Y."/>
        </authorList>
    </citation>
    <scope>NUCLEOTIDE SEQUENCE</scope>
    <source>
        <strain evidence="1">T25-39</strain>
    </source>
</reference>
<dbReference type="AlphaFoldDB" id="A0A3S5WWT8"/>